<evidence type="ECO:0000256" key="1">
    <source>
        <dbReference type="SAM" id="SignalP"/>
    </source>
</evidence>
<keyword evidence="1" id="KW-0732">Signal</keyword>
<dbReference type="RefSeq" id="WP_089272368.1">
    <property type="nucleotide sequence ID" value="NZ_FZOC01000002.1"/>
</dbReference>
<evidence type="ECO:0008006" key="4">
    <source>
        <dbReference type="Google" id="ProtNLM"/>
    </source>
</evidence>
<feature type="signal peptide" evidence="1">
    <location>
        <begin position="1"/>
        <end position="24"/>
    </location>
</feature>
<protein>
    <recommendedName>
        <fullName evidence="4">Lipoprotein</fullName>
    </recommendedName>
</protein>
<dbReference type="Proteomes" id="UP000198324">
    <property type="component" value="Unassembled WGS sequence"/>
</dbReference>
<dbReference type="EMBL" id="FZOC01000002">
    <property type="protein sequence ID" value="SNR74609.1"/>
    <property type="molecule type" value="Genomic_DNA"/>
</dbReference>
<proteinExistence type="predicted"/>
<dbReference type="OrthoDB" id="5932567at2"/>
<organism evidence="2 3">
    <name type="scientific">Humidesulfovibrio mexicanus</name>
    <dbReference type="NCBI Taxonomy" id="147047"/>
    <lineage>
        <taxon>Bacteria</taxon>
        <taxon>Pseudomonadati</taxon>
        <taxon>Thermodesulfobacteriota</taxon>
        <taxon>Desulfovibrionia</taxon>
        <taxon>Desulfovibrionales</taxon>
        <taxon>Desulfovibrionaceae</taxon>
        <taxon>Humidesulfovibrio</taxon>
    </lineage>
</organism>
<keyword evidence="3" id="KW-1185">Reference proteome</keyword>
<dbReference type="AlphaFoldDB" id="A0A238YVV8"/>
<reference evidence="2 3" key="1">
    <citation type="submission" date="2017-06" db="EMBL/GenBank/DDBJ databases">
        <authorList>
            <person name="Kim H.J."/>
            <person name="Triplett B.A."/>
        </authorList>
    </citation>
    <scope>NUCLEOTIDE SEQUENCE [LARGE SCALE GENOMIC DNA]</scope>
    <source>
        <strain evidence="2 3">DSM 13116</strain>
    </source>
</reference>
<dbReference type="PROSITE" id="PS51257">
    <property type="entry name" value="PROKAR_LIPOPROTEIN"/>
    <property type="match status" value="1"/>
</dbReference>
<evidence type="ECO:0000313" key="3">
    <source>
        <dbReference type="Proteomes" id="UP000198324"/>
    </source>
</evidence>
<name>A0A238YVV8_9BACT</name>
<feature type="chain" id="PRO_5012172822" description="Lipoprotein" evidence="1">
    <location>
        <begin position="25"/>
        <end position="167"/>
    </location>
</feature>
<evidence type="ECO:0000313" key="2">
    <source>
        <dbReference type="EMBL" id="SNR74609.1"/>
    </source>
</evidence>
<sequence>MSTTLCRAVTALACLLLCACSSPIDVVREARLPLDETVTVEQALARYPYFTGIEWNTYEDEHGKRIVEAVCDIDVAATCRGVNPEGLKLARRDVERDCFVARFVVDGLPRQVRALEAQHLTRCTNGARLVMADPKYLRAIYNREQVRLFCLEGLNCPGAGLATGTGQ</sequence>
<gene>
    <name evidence="2" type="ORF">SAMN04488503_0998</name>
</gene>
<accession>A0A238YVV8</accession>